<organism evidence="11 12">
    <name type="scientific">Victivallis vadensis</name>
    <dbReference type="NCBI Taxonomy" id="172901"/>
    <lineage>
        <taxon>Bacteria</taxon>
        <taxon>Pseudomonadati</taxon>
        <taxon>Lentisphaerota</taxon>
        <taxon>Lentisphaeria</taxon>
        <taxon>Victivallales</taxon>
        <taxon>Victivallaceae</taxon>
        <taxon>Victivallis</taxon>
    </lineage>
</organism>
<evidence type="ECO:0000313" key="12">
    <source>
        <dbReference type="Proteomes" id="UP000245959"/>
    </source>
</evidence>
<proteinExistence type="predicted"/>
<dbReference type="InterPro" id="IPR004358">
    <property type="entry name" value="Sig_transdc_His_kin-like_C"/>
</dbReference>
<dbReference type="SMART" id="SM00387">
    <property type="entry name" value="HATPase_c"/>
    <property type="match status" value="1"/>
</dbReference>
<dbReference type="EC" id="2.7.13.3" evidence="2"/>
<keyword evidence="5" id="KW-0418">Kinase</keyword>
<dbReference type="Pfam" id="PF02518">
    <property type="entry name" value="HATPase_c"/>
    <property type="match status" value="1"/>
</dbReference>
<dbReference type="InterPro" id="IPR003661">
    <property type="entry name" value="HisK_dim/P_dom"/>
</dbReference>
<dbReference type="SUPFAM" id="SSF52172">
    <property type="entry name" value="CheY-like"/>
    <property type="match status" value="1"/>
</dbReference>
<dbReference type="SUPFAM" id="SSF55785">
    <property type="entry name" value="PYP-like sensor domain (PAS domain)"/>
    <property type="match status" value="1"/>
</dbReference>
<dbReference type="Gene3D" id="1.10.287.130">
    <property type="match status" value="1"/>
</dbReference>
<comment type="caution">
    <text evidence="11">The sequence shown here is derived from an EMBL/GenBank/DDBJ whole genome shotgun (WGS) entry which is preliminary data.</text>
</comment>
<dbReference type="InterPro" id="IPR000014">
    <property type="entry name" value="PAS"/>
</dbReference>
<feature type="domain" description="PAS" evidence="9">
    <location>
        <begin position="330"/>
        <end position="375"/>
    </location>
</feature>
<dbReference type="InterPro" id="IPR001789">
    <property type="entry name" value="Sig_transdc_resp-reg_receiver"/>
</dbReference>
<evidence type="ECO:0000256" key="6">
    <source>
        <dbReference type="PROSITE-ProRule" id="PRU00169"/>
    </source>
</evidence>
<dbReference type="PROSITE" id="PS50112">
    <property type="entry name" value="PAS"/>
    <property type="match status" value="1"/>
</dbReference>
<evidence type="ECO:0000256" key="2">
    <source>
        <dbReference type="ARBA" id="ARBA00012438"/>
    </source>
</evidence>
<evidence type="ECO:0000259" key="10">
    <source>
        <dbReference type="PROSITE" id="PS50113"/>
    </source>
</evidence>
<dbReference type="InterPro" id="IPR000700">
    <property type="entry name" value="PAS-assoc_C"/>
</dbReference>
<dbReference type="Proteomes" id="UP000245959">
    <property type="component" value="Unassembled WGS sequence"/>
</dbReference>
<dbReference type="InterPro" id="IPR011006">
    <property type="entry name" value="CheY-like_superfamily"/>
</dbReference>
<dbReference type="SMART" id="SM00448">
    <property type="entry name" value="REC"/>
    <property type="match status" value="1"/>
</dbReference>
<reference evidence="11 12" key="1">
    <citation type="submission" date="2018-04" db="EMBL/GenBank/DDBJ databases">
        <title>Genomic Encyclopedia of Type Strains, Phase IV (KMG-IV): sequencing the most valuable type-strain genomes for metagenomic binning, comparative biology and taxonomic classification.</title>
        <authorList>
            <person name="Goeker M."/>
        </authorList>
    </citation>
    <scope>NUCLEOTIDE SEQUENCE [LARGE SCALE GENOMIC DNA]</scope>
    <source>
        <strain evidence="11 12">DSM 14823</strain>
    </source>
</reference>
<dbReference type="Gene3D" id="3.40.50.2300">
    <property type="match status" value="1"/>
</dbReference>
<dbReference type="PROSITE" id="PS50113">
    <property type="entry name" value="PAC"/>
    <property type="match status" value="1"/>
</dbReference>
<dbReference type="CDD" id="cd00082">
    <property type="entry name" value="HisKA"/>
    <property type="match status" value="1"/>
</dbReference>
<dbReference type="AlphaFoldDB" id="A0A2U1B3Z1"/>
<dbReference type="GO" id="GO:0005886">
    <property type="term" value="C:plasma membrane"/>
    <property type="evidence" value="ECO:0007669"/>
    <property type="project" value="TreeGrafter"/>
</dbReference>
<dbReference type="PRINTS" id="PR00344">
    <property type="entry name" value="BCTRLSENSOR"/>
</dbReference>
<dbReference type="EMBL" id="QEKH01000009">
    <property type="protein sequence ID" value="PVY43390.1"/>
    <property type="molecule type" value="Genomic_DNA"/>
</dbReference>
<feature type="domain" description="Histidine kinase" evidence="7">
    <location>
        <begin position="468"/>
        <end position="690"/>
    </location>
</feature>
<dbReference type="InterPro" id="IPR013656">
    <property type="entry name" value="PAS_4"/>
</dbReference>
<dbReference type="SUPFAM" id="SSF47384">
    <property type="entry name" value="Homodimeric domain of signal transducing histidine kinase"/>
    <property type="match status" value="1"/>
</dbReference>
<dbReference type="InterPro" id="IPR036097">
    <property type="entry name" value="HisK_dim/P_sf"/>
</dbReference>
<gene>
    <name evidence="11" type="ORF">C8D82_10975</name>
</gene>
<evidence type="ECO:0000259" key="8">
    <source>
        <dbReference type="PROSITE" id="PS50110"/>
    </source>
</evidence>
<name>A0A2U1B3Z1_9BACT</name>
<feature type="modified residue" description="4-aspartylphosphate" evidence="6">
    <location>
        <position position="767"/>
    </location>
</feature>
<dbReference type="InterPro" id="IPR035965">
    <property type="entry name" value="PAS-like_dom_sf"/>
</dbReference>
<dbReference type="PANTHER" id="PTHR43047">
    <property type="entry name" value="TWO-COMPONENT HISTIDINE PROTEIN KINASE"/>
    <property type="match status" value="1"/>
</dbReference>
<evidence type="ECO:0000313" key="11">
    <source>
        <dbReference type="EMBL" id="PVY43390.1"/>
    </source>
</evidence>
<keyword evidence="3 6" id="KW-0597">Phosphoprotein</keyword>
<feature type="domain" description="PAC" evidence="10">
    <location>
        <begin position="398"/>
        <end position="450"/>
    </location>
</feature>
<dbReference type="OrthoDB" id="9791542at2"/>
<dbReference type="SMART" id="SM00388">
    <property type="entry name" value="HisKA"/>
    <property type="match status" value="1"/>
</dbReference>
<dbReference type="SUPFAM" id="SSF55874">
    <property type="entry name" value="ATPase domain of HSP90 chaperone/DNA topoisomerase II/histidine kinase"/>
    <property type="match status" value="1"/>
</dbReference>
<evidence type="ECO:0000256" key="3">
    <source>
        <dbReference type="ARBA" id="ARBA00022553"/>
    </source>
</evidence>
<feature type="domain" description="Response regulatory" evidence="8">
    <location>
        <begin position="717"/>
        <end position="832"/>
    </location>
</feature>
<sequence>MHVLLCSLAGVILLGAGGVVACLLVCRRRGRRTGELFRLMPVSMLLFDGEGRLLFRQVTTREEHGFPVPDFEDTAMLEKEAGINLRYTIDDVLLTGHPRLAELRFEGRQWRLRFSGVDPNVFGKPAVAMAAVDITEHLQLEEERDRLHEQLEGYVNLERTVNRCLEALIPDSGTADVTDEVMRIVSTHELGDACGIYRLEAGEGRAVLEYGWQAAGSGNAAKLPEHLELAPGGDWLERMEKGEVVRGGVLSSSDPVLRQLCTGAAGRPGFRSALASGIRVSERLDGFAVLLFRGGEEVLNKMEDRAIVAISRILSLAAEKRRSLEQLKRSEREKSMIIDHIDTAIMLLDGREHLIKVNPAAAAIAGKSEAELLAEPCYQNFCGCGPDFDKCPVSESFRTRRPAVLDVEIGGRSYIASAVPVLDDDGEIINVIHTLVDVTNRKETEAKIRGSLKEAEVANRAKSTFLATMSHEIRTPLNAIIGFSEILKNEGLPAEALESVEAINAAGESLLALINDVLEISKIDADKLEIIYGWIRLETVLGDVGRIFEPQLRQKQLALRMEIPSSLPEFHFSASRLRQILYNLLGNAVKFTVSGSVTVMAAVRKGTGNQAELEIAVTDTGSGITPEDQKKIFEPFVQSRTGDAGGDASEGTGLGLAIVRRLAEKMNGEVLLESEPGRGSRFRIVFSGVEYRETESVAALPVVSAEEFPAGERQLDEVWVVDDVVMNRKVMLSMFRALKLNCVVFDGAAEALARLQAGDRPKAVFSDIWMPNMNGCEFAVEVRKIPGCEMMPFVAVTADTEAQCNFDLSSFDQLLLKPITLEKLDKILNLVKVER</sequence>
<dbReference type="InterPro" id="IPR036890">
    <property type="entry name" value="HATPase_C_sf"/>
</dbReference>
<protein>
    <recommendedName>
        <fullName evidence="2">histidine kinase</fullName>
        <ecNumber evidence="2">2.7.13.3</ecNumber>
    </recommendedName>
</protein>
<dbReference type="PROSITE" id="PS50109">
    <property type="entry name" value="HIS_KIN"/>
    <property type="match status" value="1"/>
</dbReference>
<evidence type="ECO:0000256" key="4">
    <source>
        <dbReference type="ARBA" id="ARBA00022679"/>
    </source>
</evidence>
<dbReference type="Gene3D" id="3.30.450.20">
    <property type="entry name" value="PAS domain"/>
    <property type="match status" value="1"/>
</dbReference>
<evidence type="ECO:0000259" key="9">
    <source>
        <dbReference type="PROSITE" id="PS50112"/>
    </source>
</evidence>
<comment type="catalytic activity">
    <reaction evidence="1">
        <text>ATP + protein L-histidine = ADP + protein N-phospho-L-histidine.</text>
        <dbReference type="EC" id="2.7.13.3"/>
    </reaction>
</comment>
<dbReference type="InterPro" id="IPR003594">
    <property type="entry name" value="HATPase_dom"/>
</dbReference>
<dbReference type="Pfam" id="PF00512">
    <property type="entry name" value="HisKA"/>
    <property type="match status" value="1"/>
</dbReference>
<dbReference type="Gene3D" id="3.30.565.10">
    <property type="entry name" value="Histidine kinase-like ATPase, C-terminal domain"/>
    <property type="match status" value="1"/>
</dbReference>
<keyword evidence="12" id="KW-1185">Reference proteome</keyword>
<dbReference type="InterPro" id="IPR005467">
    <property type="entry name" value="His_kinase_dom"/>
</dbReference>
<dbReference type="Pfam" id="PF00072">
    <property type="entry name" value="Response_reg"/>
    <property type="match status" value="1"/>
</dbReference>
<dbReference type="PANTHER" id="PTHR43047:SF72">
    <property type="entry name" value="OSMOSENSING HISTIDINE PROTEIN KINASE SLN1"/>
    <property type="match status" value="1"/>
</dbReference>
<evidence type="ECO:0000259" key="7">
    <source>
        <dbReference type="PROSITE" id="PS50109"/>
    </source>
</evidence>
<dbReference type="GO" id="GO:0000155">
    <property type="term" value="F:phosphorelay sensor kinase activity"/>
    <property type="evidence" value="ECO:0007669"/>
    <property type="project" value="InterPro"/>
</dbReference>
<dbReference type="CDD" id="cd16922">
    <property type="entry name" value="HATPase_EvgS-ArcB-TorS-like"/>
    <property type="match status" value="1"/>
</dbReference>
<dbReference type="Pfam" id="PF08448">
    <property type="entry name" value="PAS_4"/>
    <property type="match status" value="1"/>
</dbReference>
<evidence type="ECO:0000256" key="5">
    <source>
        <dbReference type="ARBA" id="ARBA00022777"/>
    </source>
</evidence>
<keyword evidence="4" id="KW-0808">Transferase</keyword>
<dbReference type="GO" id="GO:0009927">
    <property type="term" value="F:histidine phosphotransfer kinase activity"/>
    <property type="evidence" value="ECO:0007669"/>
    <property type="project" value="TreeGrafter"/>
</dbReference>
<evidence type="ECO:0000256" key="1">
    <source>
        <dbReference type="ARBA" id="ARBA00000085"/>
    </source>
</evidence>
<dbReference type="PROSITE" id="PS50110">
    <property type="entry name" value="RESPONSE_REGULATORY"/>
    <property type="match status" value="1"/>
</dbReference>
<accession>A0A2U1B3Z1</accession>